<organism evidence="2 3">
    <name type="scientific">Garciella nitratireducens DSM 15102</name>
    <dbReference type="NCBI Taxonomy" id="1121911"/>
    <lineage>
        <taxon>Bacteria</taxon>
        <taxon>Bacillati</taxon>
        <taxon>Bacillota</taxon>
        <taxon>Clostridia</taxon>
        <taxon>Eubacteriales</taxon>
        <taxon>Eubacteriaceae</taxon>
        <taxon>Garciella</taxon>
    </lineage>
</organism>
<evidence type="ECO:0000313" key="2">
    <source>
        <dbReference type="EMBL" id="SJZ40323.1"/>
    </source>
</evidence>
<dbReference type="Proteomes" id="UP000196365">
    <property type="component" value="Unassembled WGS sequence"/>
</dbReference>
<dbReference type="EMBL" id="FUWV01000002">
    <property type="protein sequence ID" value="SJZ40323.1"/>
    <property type="molecule type" value="Genomic_DNA"/>
</dbReference>
<keyword evidence="1" id="KW-0472">Membrane</keyword>
<feature type="transmembrane region" description="Helical" evidence="1">
    <location>
        <begin position="495"/>
        <end position="516"/>
    </location>
</feature>
<protein>
    <recommendedName>
        <fullName evidence="4">ABC exporter</fullName>
    </recommendedName>
</protein>
<evidence type="ECO:0000256" key="1">
    <source>
        <dbReference type="SAM" id="Phobius"/>
    </source>
</evidence>
<dbReference type="RefSeq" id="WP_087677913.1">
    <property type="nucleotide sequence ID" value="NZ_FUWV01000002.1"/>
</dbReference>
<feature type="transmembrane region" description="Helical" evidence="1">
    <location>
        <begin position="418"/>
        <end position="441"/>
    </location>
</feature>
<feature type="transmembrane region" description="Helical" evidence="1">
    <location>
        <begin position="158"/>
        <end position="187"/>
    </location>
</feature>
<reference evidence="2 3" key="1">
    <citation type="submission" date="2017-02" db="EMBL/GenBank/DDBJ databases">
        <authorList>
            <person name="Peterson S.W."/>
        </authorList>
    </citation>
    <scope>NUCLEOTIDE SEQUENCE [LARGE SCALE GENOMIC DNA]</scope>
    <source>
        <strain evidence="2 3">DSM 15102</strain>
    </source>
</reference>
<feature type="transmembrane region" description="Helical" evidence="1">
    <location>
        <begin position="75"/>
        <end position="93"/>
    </location>
</feature>
<gene>
    <name evidence="2" type="ORF">SAMN02745973_00460</name>
</gene>
<feature type="transmembrane region" description="Helical" evidence="1">
    <location>
        <begin position="447"/>
        <end position="474"/>
    </location>
</feature>
<name>A0A1T4KDB7_9FIRM</name>
<feature type="transmembrane region" description="Helical" evidence="1">
    <location>
        <begin position="522"/>
        <end position="543"/>
    </location>
</feature>
<keyword evidence="1" id="KW-0812">Transmembrane</keyword>
<feature type="transmembrane region" description="Helical" evidence="1">
    <location>
        <begin position="271"/>
        <end position="290"/>
    </location>
</feature>
<dbReference type="AlphaFoldDB" id="A0A1T4KDB7"/>
<sequence>MYLILLKWGLYSKIKRTFLNLKLLRYFNKKILIYLFIVFQIGKILATIIGFNLILNGNYISIGNIYLDTLLKDLRNNNVGIFIYFFYLILYIYKNSIKAVKLKEGSKIKKWLLANTHVKKDKLNLTLILEYIIFNGLEIITFQVPLIVLILLKHNYKAFTIIIITCLYTIEIILITLLISLIYNIYLTRIKHLKSFTYIIFFKSIKRVFCFLIFYYIGISMSNWINKFPLIQRKVKLSDFQNWINEFKFKVYSIISNYFNNEINLSINTDYFLVMILLTIFFIYFCIAINKNFHKRYNTKINHKSMVINNKKENSNLFYYYMKTIIRSNYIIRNVNSLLGSIYYWSVIGLYAGVFKYITPYSKVYYLLIITYVFYPSYFLIDNIFQNLIGKCCIDGEGMNIYFWVDKKIYTLFKYKRCFFLLNIFSIAIVTNFIIGIINGISMSDLFLALMMQIVFLYTLYNLLSLPSIIFPHFEHSNIEEINGYKDREQLNDKLNFSIIVVGIPFLVLPTILYLTDYINKILIYKVFQFILIWILLMILNLITDIFIKEKVNSVEFIYSVFER</sequence>
<keyword evidence="3" id="KW-1185">Reference proteome</keyword>
<feature type="transmembrane region" description="Helical" evidence="1">
    <location>
        <begin position="31"/>
        <end position="55"/>
    </location>
</feature>
<feature type="transmembrane region" description="Helical" evidence="1">
    <location>
        <begin position="128"/>
        <end position="152"/>
    </location>
</feature>
<feature type="transmembrane region" description="Helical" evidence="1">
    <location>
        <begin position="337"/>
        <end position="358"/>
    </location>
</feature>
<accession>A0A1T4KDB7</accession>
<keyword evidence="1" id="KW-1133">Transmembrane helix</keyword>
<evidence type="ECO:0008006" key="4">
    <source>
        <dbReference type="Google" id="ProtNLM"/>
    </source>
</evidence>
<feature type="transmembrane region" description="Helical" evidence="1">
    <location>
        <begin position="364"/>
        <end position="381"/>
    </location>
</feature>
<evidence type="ECO:0000313" key="3">
    <source>
        <dbReference type="Proteomes" id="UP000196365"/>
    </source>
</evidence>
<proteinExistence type="predicted"/>